<gene>
    <name evidence="11" type="ORF">METZ01_LOCUS74195</name>
</gene>
<dbReference type="EMBL" id="UINC01005440">
    <property type="protein sequence ID" value="SVA21341.1"/>
    <property type="molecule type" value="Genomic_DNA"/>
</dbReference>
<feature type="transmembrane region" description="Helical" evidence="7">
    <location>
        <begin position="65"/>
        <end position="84"/>
    </location>
</feature>
<dbReference type="InterPro" id="IPR011642">
    <property type="entry name" value="Gate_dom"/>
</dbReference>
<feature type="domain" description="Concentrative nucleoside transporter N-terminal" evidence="8">
    <location>
        <begin position="41"/>
        <end position="119"/>
    </location>
</feature>
<dbReference type="PANTHER" id="PTHR10590">
    <property type="entry name" value="SODIUM/NUCLEOSIDE COTRANSPORTER"/>
    <property type="match status" value="1"/>
</dbReference>
<feature type="domain" description="Nucleoside transporter/FeoB GTPase Gate" evidence="10">
    <location>
        <begin position="137"/>
        <end position="234"/>
    </location>
</feature>
<evidence type="ECO:0000256" key="4">
    <source>
        <dbReference type="ARBA" id="ARBA00022692"/>
    </source>
</evidence>
<feature type="transmembrane region" description="Helical" evidence="7">
    <location>
        <begin position="35"/>
        <end position="53"/>
    </location>
</feature>
<feature type="transmembrane region" description="Helical" evidence="7">
    <location>
        <begin position="133"/>
        <end position="156"/>
    </location>
</feature>
<accession>A0A381U0T2</accession>
<feature type="transmembrane region" description="Helical" evidence="7">
    <location>
        <begin position="211"/>
        <end position="231"/>
    </location>
</feature>
<keyword evidence="4 7" id="KW-0812">Transmembrane</keyword>
<evidence type="ECO:0000256" key="5">
    <source>
        <dbReference type="ARBA" id="ARBA00022989"/>
    </source>
</evidence>
<feature type="domain" description="Concentrative nucleoside transporter C-terminal" evidence="9">
    <location>
        <begin position="240"/>
        <end position="440"/>
    </location>
</feature>
<evidence type="ECO:0000259" key="9">
    <source>
        <dbReference type="Pfam" id="PF07662"/>
    </source>
</evidence>
<keyword evidence="6 7" id="KW-0472">Membrane</keyword>
<dbReference type="GO" id="GO:0005886">
    <property type="term" value="C:plasma membrane"/>
    <property type="evidence" value="ECO:0007669"/>
    <property type="project" value="UniProtKB-SubCell"/>
</dbReference>
<evidence type="ECO:0008006" key="12">
    <source>
        <dbReference type="Google" id="ProtNLM"/>
    </source>
</evidence>
<reference evidence="11" key="1">
    <citation type="submission" date="2018-05" db="EMBL/GenBank/DDBJ databases">
        <authorList>
            <person name="Lanie J.A."/>
            <person name="Ng W.-L."/>
            <person name="Kazmierczak K.M."/>
            <person name="Andrzejewski T.M."/>
            <person name="Davidsen T.M."/>
            <person name="Wayne K.J."/>
            <person name="Tettelin H."/>
            <person name="Glass J.I."/>
            <person name="Rusch D."/>
            <person name="Podicherti R."/>
            <person name="Tsui H.-C.T."/>
            <person name="Winkler M.E."/>
        </authorList>
    </citation>
    <scope>NUCLEOTIDE SEQUENCE</scope>
</reference>
<organism evidence="11">
    <name type="scientific">marine metagenome</name>
    <dbReference type="NCBI Taxonomy" id="408172"/>
    <lineage>
        <taxon>unclassified sequences</taxon>
        <taxon>metagenomes</taxon>
        <taxon>ecological metagenomes</taxon>
    </lineage>
</organism>
<feature type="transmembrane region" description="Helical" evidence="7">
    <location>
        <begin position="296"/>
        <end position="318"/>
    </location>
</feature>
<dbReference type="Pfam" id="PF01773">
    <property type="entry name" value="Nucleos_tra2_N"/>
    <property type="match status" value="1"/>
</dbReference>
<feature type="transmembrane region" description="Helical" evidence="7">
    <location>
        <begin position="324"/>
        <end position="344"/>
    </location>
</feature>
<evidence type="ECO:0000256" key="7">
    <source>
        <dbReference type="SAM" id="Phobius"/>
    </source>
</evidence>
<dbReference type="AlphaFoldDB" id="A0A381U0T2"/>
<sequence>MKMLSNPEQRYRLRFVAIALGLMAVAYLLRDLADPRVRAVLGVAVFISVTAACSADIRNIRWRTVAWGLSLQVLLAFVILKLVIGGVRPGYELFTAIARVAERFMKFTDAGSRFIFGELANPEVVSQLFPGGFVFAFTALPIIIFISSFFSVLYHFGILQFFVKQTARVVVYLLNTSGAETLSAVANVFMGQTEAPIIVRPYVSQMTRSELLTLMVGGMATISGAVMAIYINLGADAVAMLTTSVMAAPCGLYLSKILMPESEVPKTRGAVTVDVKRQYANVIDAAAGGASQGMTLAINVAAMLIAFLAFIALIDYVLALLHPALSLASLFSVVFAPAAFLLGVASADVGAVADLLGTKIVATEFVAYVKLTTEYQDLIEPRSFVLATYALTGFANFGSVGILLGGLGGMAPERRGDLARLGTRALFGGFVATLINASIASLLI</sequence>
<evidence type="ECO:0000313" key="11">
    <source>
        <dbReference type="EMBL" id="SVA21341.1"/>
    </source>
</evidence>
<dbReference type="Pfam" id="PF07670">
    <property type="entry name" value="Gate"/>
    <property type="match status" value="1"/>
</dbReference>
<keyword evidence="5 7" id="KW-1133">Transmembrane helix</keyword>
<evidence type="ECO:0000259" key="10">
    <source>
        <dbReference type="Pfam" id="PF07670"/>
    </source>
</evidence>
<evidence type="ECO:0000256" key="3">
    <source>
        <dbReference type="ARBA" id="ARBA00022475"/>
    </source>
</evidence>
<feature type="transmembrane region" description="Helical" evidence="7">
    <location>
        <begin position="425"/>
        <end position="443"/>
    </location>
</feature>
<comment type="subcellular location">
    <subcellularLocation>
        <location evidence="1">Cell membrane</location>
        <topology evidence="1">Multi-pass membrane protein</topology>
    </subcellularLocation>
</comment>
<name>A0A381U0T2_9ZZZZ</name>
<dbReference type="GO" id="GO:0005415">
    <property type="term" value="F:nucleoside:sodium symporter activity"/>
    <property type="evidence" value="ECO:0007669"/>
    <property type="project" value="TreeGrafter"/>
</dbReference>
<dbReference type="InterPro" id="IPR008276">
    <property type="entry name" value="C_nuclsd_transpt"/>
</dbReference>
<keyword evidence="3" id="KW-1003">Cell membrane</keyword>
<feature type="transmembrane region" description="Helical" evidence="7">
    <location>
        <begin position="12"/>
        <end position="29"/>
    </location>
</feature>
<protein>
    <recommendedName>
        <fullName evidence="12">Concentrative nucleoside transporter C-terminal domain-containing protein</fullName>
    </recommendedName>
</protein>
<dbReference type="InterPro" id="IPR002668">
    <property type="entry name" value="CNT_N_dom"/>
</dbReference>
<dbReference type="PANTHER" id="PTHR10590:SF4">
    <property type="entry name" value="SOLUTE CARRIER FAMILY 28 MEMBER 3"/>
    <property type="match status" value="1"/>
</dbReference>
<evidence type="ECO:0000256" key="6">
    <source>
        <dbReference type="ARBA" id="ARBA00023136"/>
    </source>
</evidence>
<evidence type="ECO:0000259" key="8">
    <source>
        <dbReference type="Pfam" id="PF01773"/>
    </source>
</evidence>
<evidence type="ECO:0000256" key="1">
    <source>
        <dbReference type="ARBA" id="ARBA00004651"/>
    </source>
</evidence>
<evidence type="ECO:0000256" key="2">
    <source>
        <dbReference type="ARBA" id="ARBA00009033"/>
    </source>
</evidence>
<feature type="transmembrane region" description="Helical" evidence="7">
    <location>
        <begin position="383"/>
        <end position="404"/>
    </location>
</feature>
<dbReference type="InterPro" id="IPR011657">
    <property type="entry name" value="CNT_C_dom"/>
</dbReference>
<proteinExistence type="inferred from homology"/>
<dbReference type="Pfam" id="PF07662">
    <property type="entry name" value="Nucleos_tra2_C"/>
    <property type="match status" value="1"/>
</dbReference>
<comment type="similarity">
    <text evidence="2">Belongs to the concentrative nucleoside transporter (CNT) (TC 2.A.41) family.</text>
</comment>